<protein>
    <recommendedName>
        <fullName evidence="10">Permease</fullName>
    </recommendedName>
</protein>
<dbReference type="EMBL" id="CP002105">
    <property type="protein sequence ID" value="ADL13348.1"/>
    <property type="molecule type" value="Genomic_DNA"/>
</dbReference>
<evidence type="ECO:0000256" key="6">
    <source>
        <dbReference type="ARBA" id="ARBA00023136"/>
    </source>
</evidence>
<feature type="transmembrane region" description="Helical" evidence="7">
    <location>
        <begin position="12"/>
        <end position="30"/>
    </location>
</feature>
<keyword evidence="6 7" id="KW-0472">Membrane</keyword>
<dbReference type="KEGG" id="aar:Acear_1844"/>
<organism evidence="8 9">
    <name type="scientific">Acetohalobium arabaticum (strain ATCC 49924 / DSM 5501 / Z-7288)</name>
    <dbReference type="NCBI Taxonomy" id="574087"/>
    <lineage>
        <taxon>Bacteria</taxon>
        <taxon>Bacillati</taxon>
        <taxon>Bacillota</taxon>
        <taxon>Clostridia</taxon>
        <taxon>Halanaerobiales</taxon>
        <taxon>Halobacteroidaceae</taxon>
        <taxon>Acetohalobium</taxon>
    </lineage>
</organism>
<dbReference type="RefSeq" id="WP_013278793.1">
    <property type="nucleotide sequence ID" value="NC_014378.1"/>
</dbReference>
<keyword evidence="9" id="KW-1185">Reference proteome</keyword>
<name>D9QS57_ACEAZ</name>
<feature type="transmembrane region" description="Helical" evidence="7">
    <location>
        <begin position="115"/>
        <end position="135"/>
    </location>
</feature>
<evidence type="ECO:0000256" key="7">
    <source>
        <dbReference type="SAM" id="Phobius"/>
    </source>
</evidence>
<accession>D9QS57</accession>
<evidence type="ECO:0000256" key="4">
    <source>
        <dbReference type="ARBA" id="ARBA00022692"/>
    </source>
</evidence>
<evidence type="ECO:0000256" key="2">
    <source>
        <dbReference type="ARBA" id="ARBA00006386"/>
    </source>
</evidence>
<comment type="subcellular location">
    <subcellularLocation>
        <location evidence="1">Cell membrane</location>
        <topology evidence="1">Multi-pass membrane protein</topology>
    </subcellularLocation>
</comment>
<evidence type="ECO:0000313" key="8">
    <source>
        <dbReference type="EMBL" id="ADL13348.1"/>
    </source>
</evidence>
<dbReference type="AlphaFoldDB" id="D9QS57"/>
<dbReference type="Proteomes" id="UP000001661">
    <property type="component" value="Chromosome"/>
</dbReference>
<dbReference type="InterPro" id="IPR005524">
    <property type="entry name" value="DUF318"/>
</dbReference>
<feature type="transmembrane region" description="Helical" evidence="7">
    <location>
        <begin position="147"/>
        <end position="168"/>
    </location>
</feature>
<dbReference type="HOGENOM" id="CLU_1607116_0_0_9"/>
<evidence type="ECO:0000313" key="9">
    <source>
        <dbReference type="Proteomes" id="UP000001661"/>
    </source>
</evidence>
<dbReference type="eggNOG" id="COG0701">
    <property type="taxonomic scope" value="Bacteria"/>
</dbReference>
<keyword evidence="4 7" id="KW-0812">Transmembrane</keyword>
<evidence type="ECO:0008006" key="10">
    <source>
        <dbReference type="Google" id="ProtNLM"/>
    </source>
</evidence>
<proteinExistence type="inferred from homology"/>
<feature type="transmembrane region" description="Helical" evidence="7">
    <location>
        <begin position="50"/>
        <end position="69"/>
    </location>
</feature>
<evidence type="ECO:0000256" key="3">
    <source>
        <dbReference type="ARBA" id="ARBA00022475"/>
    </source>
</evidence>
<dbReference type="Pfam" id="PF03773">
    <property type="entry name" value="ArsP_1"/>
    <property type="match status" value="1"/>
</dbReference>
<comment type="similarity">
    <text evidence="2">Belongs to the UPF0718 family.</text>
</comment>
<evidence type="ECO:0000256" key="5">
    <source>
        <dbReference type="ARBA" id="ARBA00022989"/>
    </source>
</evidence>
<gene>
    <name evidence="8" type="ordered locus">Acear_1844</name>
</gene>
<dbReference type="OrthoDB" id="2112766at2"/>
<evidence type="ECO:0000256" key="1">
    <source>
        <dbReference type="ARBA" id="ARBA00004651"/>
    </source>
</evidence>
<dbReference type="GO" id="GO:0005886">
    <property type="term" value="C:plasma membrane"/>
    <property type="evidence" value="ECO:0007669"/>
    <property type="project" value="UniProtKB-SubCell"/>
</dbReference>
<feature type="transmembrane region" description="Helical" evidence="7">
    <location>
        <begin position="81"/>
        <end position="103"/>
    </location>
</feature>
<keyword evidence="3" id="KW-1003">Cell membrane</keyword>
<dbReference type="STRING" id="574087.Acear_1844"/>
<keyword evidence="5 7" id="KW-1133">Transmembrane helix</keyword>
<reference evidence="8 9" key="1">
    <citation type="journal article" date="2010" name="Stand. Genomic Sci.">
        <title>Complete genome sequence of Acetohalobium arabaticum type strain (Z-7288).</title>
        <authorList>
            <person name="Sikorski J."/>
            <person name="Lapidus A."/>
            <person name="Chertkov O."/>
            <person name="Lucas S."/>
            <person name="Copeland A."/>
            <person name="Glavina Del Rio T."/>
            <person name="Nolan M."/>
            <person name="Tice H."/>
            <person name="Cheng J.F."/>
            <person name="Han C."/>
            <person name="Brambilla E."/>
            <person name="Pitluck S."/>
            <person name="Liolios K."/>
            <person name="Ivanova N."/>
            <person name="Mavromatis K."/>
            <person name="Mikhailova N."/>
            <person name="Pati A."/>
            <person name="Bruce D."/>
            <person name="Detter C."/>
            <person name="Tapia R."/>
            <person name="Goodwin L."/>
            <person name="Chen A."/>
            <person name="Palaniappan K."/>
            <person name="Land M."/>
            <person name="Hauser L."/>
            <person name="Chang Y.J."/>
            <person name="Jeffries C.D."/>
            <person name="Rohde M."/>
            <person name="Goker M."/>
            <person name="Spring S."/>
            <person name="Woyke T."/>
            <person name="Bristow J."/>
            <person name="Eisen J.A."/>
            <person name="Markowitz V."/>
            <person name="Hugenholtz P."/>
            <person name="Kyrpides N.C."/>
            <person name="Klenk H.P."/>
        </authorList>
    </citation>
    <scope>NUCLEOTIDE SEQUENCE [LARGE SCALE GENOMIC DNA]</scope>
    <source>
        <strain evidence="9">ATCC 49924 / DSM 5501 / Z-7288</strain>
    </source>
</reference>
<sequence>MNWLAIIFGKGWPQRIIILGAVILYIYLGFTKPEVAKEGINGAGKTFLNLFTLIFAALLISRAIGLLLPEETIYQWFGEETGVLGIIRGGLLGGVLQGGPYAVYPIIKSIYDKGAHISVVIAMLLGYGAIGLARIPYGFFFFEPKIIGLRVLLALPVPIIGGLLVYLFF</sequence>